<dbReference type="SUPFAM" id="SSF52743">
    <property type="entry name" value="Subtilisin-like"/>
    <property type="match status" value="1"/>
</dbReference>
<dbReference type="PANTHER" id="PTHR43806:SF11">
    <property type="entry name" value="CEREVISIN-RELATED"/>
    <property type="match status" value="1"/>
</dbReference>
<dbReference type="EMBL" id="CP047591">
    <property type="protein sequence ID" value="QHI73933.1"/>
    <property type="molecule type" value="Genomic_DNA"/>
</dbReference>
<evidence type="ECO:0000256" key="5">
    <source>
        <dbReference type="PROSITE-ProRule" id="PRU01240"/>
    </source>
</evidence>
<dbReference type="Pfam" id="PF00082">
    <property type="entry name" value="Peptidase_S8"/>
    <property type="match status" value="1"/>
</dbReference>
<keyword evidence="4" id="KW-0720">Serine protease</keyword>
<gene>
    <name evidence="7" type="ORF">Ami3637_07210</name>
</gene>
<dbReference type="InterPro" id="IPR036852">
    <property type="entry name" value="Peptidase_S8/S53_dom_sf"/>
</dbReference>
<keyword evidence="8" id="KW-1185">Reference proteome</keyword>
<feature type="domain" description="Peptidase S8/S53" evidence="6">
    <location>
        <begin position="5"/>
        <end position="88"/>
    </location>
</feature>
<dbReference type="GO" id="GO:0004252">
    <property type="term" value="F:serine-type endopeptidase activity"/>
    <property type="evidence" value="ECO:0007669"/>
    <property type="project" value="InterPro"/>
</dbReference>
<dbReference type="PROSITE" id="PS00138">
    <property type="entry name" value="SUBTILASE_SER"/>
    <property type="match status" value="1"/>
</dbReference>
<comment type="similarity">
    <text evidence="1 5">Belongs to the peptidase S8 family.</text>
</comment>
<dbReference type="PROSITE" id="PS51892">
    <property type="entry name" value="SUBTILASE"/>
    <property type="match status" value="1"/>
</dbReference>
<reference evidence="7 8" key="1">
    <citation type="submission" date="2020-01" db="EMBL/GenBank/DDBJ databases">
        <title>Genomic analysis of Aminipila sp. CBA3637.</title>
        <authorList>
            <person name="Kim Y.B."/>
            <person name="Roh S.W."/>
        </authorList>
    </citation>
    <scope>NUCLEOTIDE SEQUENCE [LARGE SCALE GENOMIC DNA]</scope>
    <source>
        <strain evidence="7 8">CBA3637</strain>
    </source>
</reference>
<dbReference type="GO" id="GO:0006508">
    <property type="term" value="P:proteolysis"/>
    <property type="evidence" value="ECO:0007669"/>
    <property type="project" value="UniProtKB-KW"/>
</dbReference>
<evidence type="ECO:0000256" key="2">
    <source>
        <dbReference type="ARBA" id="ARBA00022670"/>
    </source>
</evidence>
<evidence type="ECO:0000313" key="8">
    <source>
        <dbReference type="Proteomes" id="UP000463883"/>
    </source>
</evidence>
<dbReference type="Proteomes" id="UP000463883">
    <property type="component" value="Chromosome"/>
</dbReference>
<protein>
    <submittedName>
        <fullName evidence="7">S8 family serine peptidase</fullName>
    </submittedName>
</protein>
<organism evidence="7 8">
    <name type="scientific">Aminipila terrae</name>
    <dbReference type="NCBI Taxonomy" id="2697030"/>
    <lineage>
        <taxon>Bacteria</taxon>
        <taxon>Bacillati</taxon>
        <taxon>Bacillota</taxon>
        <taxon>Clostridia</taxon>
        <taxon>Peptostreptococcales</taxon>
        <taxon>Anaerovoracaceae</taxon>
        <taxon>Aminipila</taxon>
    </lineage>
</organism>
<keyword evidence="2" id="KW-0645">Protease</keyword>
<evidence type="ECO:0000256" key="4">
    <source>
        <dbReference type="ARBA" id="ARBA00022825"/>
    </source>
</evidence>
<evidence type="ECO:0000259" key="6">
    <source>
        <dbReference type="Pfam" id="PF00082"/>
    </source>
</evidence>
<dbReference type="AlphaFoldDB" id="A0A6P1ML89"/>
<comment type="caution">
    <text evidence="5">Lacks conserved residue(s) required for the propagation of feature annotation.</text>
</comment>
<evidence type="ECO:0000256" key="1">
    <source>
        <dbReference type="ARBA" id="ARBA00011073"/>
    </source>
</evidence>
<dbReference type="Gene3D" id="3.40.50.200">
    <property type="entry name" value="Peptidase S8/S53 domain"/>
    <property type="match status" value="1"/>
</dbReference>
<dbReference type="InterPro" id="IPR000209">
    <property type="entry name" value="Peptidase_S8/S53_dom"/>
</dbReference>
<dbReference type="PANTHER" id="PTHR43806">
    <property type="entry name" value="PEPTIDASE S8"/>
    <property type="match status" value="1"/>
</dbReference>
<dbReference type="InterPro" id="IPR050131">
    <property type="entry name" value="Peptidase_S8_subtilisin-like"/>
</dbReference>
<evidence type="ECO:0000313" key="7">
    <source>
        <dbReference type="EMBL" id="QHI73933.1"/>
    </source>
</evidence>
<keyword evidence="3" id="KW-0378">Hydrolase</keyword>
<dbReference type="InterPro" id="IPR023828">
    <property type="entry name" value="Peptidase_S8_Ser-AS"/>
</dbReference>
<accession>A0A6P1ML89</accession>
<dbReference type="KEGG" id="amic:Ami3637_07210"/>
<sequence length="92" mass="9579">MLQPGPTATGAIKPDLLAPGLEILSLDASTNKRYLRQSGTSMSAPFVAGAAACLHAANPKLTPAQVKEYLMHKAIPQTKIDKNAQGAGLLNI</sequence>
<evidence type="ECO:0000256" key="3">
    <source>
        <dbReference type="ARBA" id="ARBA00022801"/>
    </source>
</evidence>
<name>A0A6P1ML89_9FIRM</name>
<proteinExistence type="inferred from homology"/>